<gene>
    <name evidence="2" type="ORF">H3L94_08770</name>
</gene>
<dbReference type="InterPro" id="IPR008407">
    <property type="entry name" value="Brnchd-chn_aa_trnsp_AzlD"/>
</dbReference>
<protein>
    <submittedName>
        <fullName evidence="2">AzlD domain-containing protein</fullName>
    </submittedName>
</protein>
<accession>A0A7D7RM62</accession>
<feature type="transmembrane region" description="Helical" evidence="1">
    <location>
        <begin position="38"/>
        <end position="56"/>
    </location>
</feature>
<dbReference type="EMBL" id="CP059567">
    <property type="protein sequence ID" value="QMT39942.1"/>
    <property type="molecule type" value="Genomic_DNA"/>
</dbReference>
<dbReference type="RefSeq" id="WP_182121702.1">
    <property type="nucleotide sequence ID" value="NZ_CP059567.1"/>
</dbReference>
<keyword evidence="1" id="KW-0812">Transmembrane</keyword>
<dbReference type="AlphaFoldDB" id="A0A7D7RM62"/>
<evidence type="ECO:0000256" key="1">
    <source>
        <dbReference type="SAM" id="Phobius"/>
    </source>
</evidence>
<evidence type="ECO:0000313" key="3">
    <source>
        <dbReference type="Proteomes" id="UP000514752"/>
    </source>
</evidence>
<organism evidence="2 3">
    <name type="scientific">Neisseria shayeganii</name>
    <dbReference type="NCBI Taxonomy" id="607712"/>
    <lineage>
        <taxon>Bacteria</taxon>
        <taxon>Pseudomonadati</taxon>
        <taxon>Pseudomonadota</taxon>
        <taxon>Betaproteobacteria</taxon>
        <taxon>Neisseriales</taxon>
        <taxon>Neisseriaceae</taxon>
        <taxon>Neisseria</taxon>
    </lineage>
</organism>
<sequence length="112" mass="11999">MTAQAWQWWLTVLLMGGVTFALRAAPLMLPKSWLKAKLLQDVNAALPLVVLVLLILSGLSRPDGGQGGLRLAAELAALLAVLGIHVWRRNMLLSLAAGIGVLNGILWWAGLL</sequence>
<keyword evidence="1" id="KW-0472">Membrane</keyword>
<reference evidence="2 3" key="1">
    <citation type="submission" date="2020-07" db="EMBL/GenBank/DDBJ databases">
        <title>Genomic diversity of species in the Neisseriaceae family.</title>
        <authorList>
            <person name="Vincent A.T."/>
            <person name="Bernet E."/>
            <person name="Veyrier F.J."/>
        </authorList>
    </citation>
    <scope>NUCLEOTIDE SEQUENCE [LARGE SCALE GENOMIC DNA]</scope>
    <source>
        <strain evidence="2 3">DSM 22244</strain>
    </source>
</reference>
<dbReference type="Proteomes" id="UP000514752">
    <property type="component" value="Chromosome"/>
</dbReference>
<feature type="transmembrane region" description="Helical" evidence="1">
    <location>
        <begin position="92"/>
        <end position="110"/>
    </location>
</feature>
<keyword evidence="1" id="KW-1133">Transmembrane helix</keyword>
<proteinExistence type="predicted"/>
<dbReference type="Pfam" id="PF05437">
    <property type="entry name" value="AzlD"/>
    <property type="match status" value="1"/>
</dbReference>
<feature type="transmembrane region" description="Helical" evidence="1">
    <location>
        <begin position="68"/>
        <end position="87"/>
    </location>
</feature>
<dbReference type="KEGG" id="nsg:H3L94_08770"/>
<evidence type="ECO:0000313" key="2">
    <source>
        <dbReference type="EMBL" id="QMT39942.1"/>
    </source>
</evidence>
<feature type="transmembrane region" description="Helical" evidence="1">
    <location>
        <begin position="6"/>
        <end position="26"/>
    </location>
</feature>
<name>A0A7D7RM62_9NEIS</name>